<dbReference type="RefSeq" id="WP_007489312.1">
    <property type="nucleotide sequence ID" value="NZ_AP031431.1"/>
</dbReference>
<protein>
    <submittedName>
        <fullName evidence="2">Uncharacterized protein</fullName>
    </submittedName>
</protein>
<accession>A0A6N3A565</accession>
<sequence>MKRTAVIVILSLLAAFVFSACAPAAPSGQTPEFLNDIGKTLIELKNEHPEGEIIESLDSSPDCAAICFGEPEAEYAYYFFGTQSGDSEKAMSECEEQLKCAGFVTTANILFPDMEDDMSFEDFFSLIGVDDYEYFGEDTLAAGWLRFMYQDMEVMVNTNEMTPGRGLHFNFTGAEIVKRDAPVSIADPEILNTNSDLAGAVMFDETILLEHIAATGMCISFPRDCRIIHPPVCRLISRIPHKCYIQQGNNSMIS</sequence>
<proteinExistence type="predicted"/>
<reference evidence="2" key="1">
    <citation type="submission" date="2019-11" db="EMBL/GenBank/DDBJ databases">
        <authorList>
            <person name="Feng L."/>
        </authorList>
    </citation>
    <scope>NUCLEOTIDE SEQUENCE</scope>
    <source>
        <strain evidence="2">FplautiiLFYP42</strain>
    </source>
</reference>
<dbReference type="AlphaFoldDB" id="A0A6N3A565"/>
<dbReference type="PROSITE" id="PS51257">
    <property type="entry name" value="PROKAR_LIPOPROTEIN"/>
    <property type="match status" value="1"/>
</dbReference>
<gene>
    <name evidence="2" type="ORF">FPLFYP42_00679</name>
</gene>
<keyword evidence="1" id="KW-0732">Signal</keyword>
<evidence type="ECO:0000313" key="2">
    <source>
        <dbReference type="EMBL" id="VYT84930.1"/>
    </source>
</evidence>
<dbReference type="GeneID" id="63973634"/>
<dbReference type="EMBL" id="CACRUB010000020">
    <property type="protein sequence ID" value="VYT84930.1"/>
    <property type="molecule type" value="Genomic_DNA"/>
</dbReference>
<feature type="signal peptide" evidence="1">
    <location>
        <begin position="1"/>
        <end position="24"/>
    </location>
</feature>
<organism evidence="2">
    <name type="scientific">Flavonifractor plautii</name>
    <name type="common">Fusobacterium plautii</name>
    <dbReference type="NCBI Taxonomy" id="292800"/>
    <lineage>
        <taxon>Bacteria</taxon>
        <taxon>Bacillati</taxon>
        <taxon>Bacillota</taxon>
        <taxon>Clostridia</taxon>
        <taxon>Eubacteriales</taxon>
        <taxon>Oscillospiraceae</taxon>
        <taxon>Flavonifractor</taxon>
    </lineage>
</organism>
<name>A0A6N3A565_FLAPL</name>
<evidence type="ECO:0000256" key="1">
    <source>
        <dbReference type="SAM" id="SignalP"/>
    </source>
</evidence>
<feature type="chain" id="PRO_5026963774" evidence="1">
    <location>
        <begin position="25"/>
        <end position="254"/>
    </location>
</feature>